<dbReference type="Proteomes" id="UP000074119">
    <property type="component" value="Chromosome"/>
</dbReference>
<keyword evidence="6" id="KW-0472">Membrane</keyword>
<comment type="similarity">
    <text evidence="2">Belongs to the CPA3 antiporters (TC 2.A.63) subunit E family.</text>
</comment>
<evidence type="ECO:0000256" key="5">
    <source>
        <dbReference type="ARBA" id="ARBA00022989"/>
    </source>
</evidence>
<dbReference type="STRING" id="1470434.AZF00_09130"/>
<dbReference type="AlphaFoldDB" id="A0A127M5E4"/>
<dbReference type="KEGG" id="zal:AZF00_09130"/>
<dbReference type="EMBL" id="CP014544">
    <property type="protein sequence ID" value="AMO68452.1"/>
    <property type="molecule type" value="Genomic_DNA"/>
</dbReference>
<organism evidence="7 8">
    <name type="scientific">Zhongshania aliphaticivorans</name>
    <dbReference type="NCBI Taxonomy" id="1470434"/>
    <lineage>
        <taxon>Bacteria</taxon>
        <taxon>Pseudomonadati</taxon>
        <taxon>Pseudomonadota</taxon>
        <taxon>Gammaproteobacteria</taxon>
        <taxon>Cellvibrionales</taxon>
        <taxon>Spongiibacteraceae</taxon>
        <taxon>Zhongshania</taxon>
    </lineage>
</organism>
<dbReference type="RefSeq" id="WP_008250222.1">
    <property type="nucleotide sequence ID" value="NZ_CP014544.1"/>
</dbReference>
<evidence type="ECO:0000313" key="7">
    <source>
        <dbReference type="EMBL" id="AMO68452.1"/>
    </source>
</evidence>
<protein>
    <submittedName>
        <fullName evidence="7">Cation transporter</fullName>
    </submittedName>
</protein>
<dbReference type="InterPro" id="IPR002758">
    <property type="entry name" value="Cation_antiport_E"/>
</dbReference>
<evidence type="ECO:0000313" key="8">
    <source>
        <dbReference type="Proteomes" id="UP000074119"/>
    </source>
</evidence>
<dbReference type="Pfam" id="PF01899">
    <property type="entry name" value="MNHE"/>
    <property type="match status" value="1"/>
</dbReference>
<reference evidence="7 8" key="1">
    <citation type="submission" date="2015-12" db="EMBL/GenBank/DDBJ databases">
        <authorList>
            <person name="Shamseldin A."/>
            <person name="Moawad H."/>
            <person name="Abd El-Rahim W.M."/>
            <person name="Sadowsky M.J."/>
        </authorList>
    </citation>
    <scope>NUCLEOTIDE SEQUENCE [LARGE SCALE GENOMIC DNA]</scope>
    <source>
        <strain evidence="7 8">SM2</strain>
    </source>
</reference>
<evidence type="ECO:0000256" key="4">
    <source>
        <dbReference type="ARBA" id="ARBA00022692"/>
    </source>
</evidence>
<keyword evidence="3" id="KW-1003">Cell membrane</keyword>
<keyword evidence="5" id="KW-1133">Transmembrane helix</keyword>
<dbReference type="GO" id="GO:0008324">
    <property type="term" value="F:monoatomic cation transmembrane transporter activity"/>
    <property type="evidence" value="ECO:0007669"/>
    <property type="project" value="InterPro"/>
</dbReference>
<evidence type="ECO:0000256" key="1">
    <source>
        <dbReference type="ARBA" id="ARBA00004651"/>
    </source>
</evidence>
<gene>
    <name evidence="7" type="ORF">AZF00_09130</name>
</gene>
<comment type="subcellular location">
    <subcellularLocation>
        <location evidence="1">Cell membrane</location>
        <topology evidence="1">Multi-pass membrane protein</topology>
    </subcellularLocation>
</comment>
<evidence type="ECO:0000256" key="2">
    <source>
        <dbReference type="ARBA" id="ARBA00006228"/>
    </source>
</evidence>
<dbReference type="PANTHER" id="PTHR34584">
    <property type="entry name" value="NA(+)/H(+) ANTIPORTER SUBUNIT E1"/>
    <property type="match status" value="1"/>
</dbReference>
<evidence type="ECO:0000256" key="3">
    <source>
        <dbReference type="ARBA" id="ARBA00022475"/>
    </source>
</evidence>
<accession>A0A127M5E4</accession>
<sequence length="156" mass="17312">MKHTVSISALLATIWLANSGHYTGLLLSFGAVSVALVVWVCHRMDVVDHESQPVHLTRHLPRYYSWLVAQIIISNIDVVKRIWLGSSTISPGTRRFPVKQKTDIGRVVYANSINLTPGTISVELSDTEVLVHGLTQANLNDLDAGEMSRRVDLLEK</sequence>
<name>A0A127M5E4_9GAMM</name>
<keyword evidence="4" id="KW-0812">Transmembrane</keyword>
<evidence type="ECO:0000256" key="6">
    <source>
        <dbReference type="ARBA" id="ARBA00023136"/>
    </source>
</evidence>
<proteinExistence type="inferred from homology"/>
<dbReference type="GO" id="GO:0005886">
    <property type="term" value="C:plasma membrane"/>
    <property type="evidence" value="ECO:0007669"/>
    <property type="project" value="UniProtKB-SubCell"/>
</dbReference>
<dbReference type="PANTHER" id="PTHR34584:SF1">
    <property type="entry name" value="NA(+)_H(+) ANTIPORTER SUBUNIT E1"/>
    <property type="match status" value="1"/>
</dbReference>